<dbReference type="PANTHER" id="PTHR17920">
    <property type="entry name" value="TRANSMEMBRANE AND COILED-COIL DOMAIN-CONTAINING PROTEIN 4 TMCO4"/>
    <property type="match status" value="1"/>
</dbReference>
<sequence>MVDRSGQVISCMTISGLLQSGLENRKKMSFMILKESLDLCYMCPSLEMDPGVGTCLELALLRGALNMAMVRTTLIISFREDSYLYHLNPSIPMTRNTIQTVIRQFSLKSISRFHLLSLIYFVPVFRSDKAGKLLAEVLSKGLQGNRPVTLIGFSLGARVIFKCLQCLAKMDDNAGVVERVILLGAPISITDENWGIARKMVAGRFVNAYATSDWTLGVAFRASLLSKGLAGIQPVDIPGIENASHSSYLWTTKQILEQLELDVYYPIFKSPPAKPQEEKLDS</sequence>
<dbReference type="EMBL" id="JADFTS010000002">
    <property type="protein sequence ID" value="KAF9620828.1"/>
    <property type="molecule type" value="Genomic_DNA"/>
</dbReference>
<dbReference type="PANTHER" id="PTHR17920:SF24">
    <property type="entry name" value="ALPHA_BETA HYDROLASE-RELATED"/>
    <property type="match status" value="1"/>
</dbReference>
<dbReference type="Pfam" id="PF05277">
    <property type="entry name" value="DUF726"/>
    <property type="match status" value="1"/>
</dbReference>
<evidence type="ECO:0000256" key="3">
    <source>
        <dbReference type="ARBA" id="ARBA00022692"/>
    </source>
</evidence>
<dbReference type="AlphaFoldDB" id="A0A835M5W2"/>
<keyword evidence="7" id="KW-1185">Reference proteome</keyword>
<keyword evidence="3" id="KW-0812">Transmembrane</keyword>
<name>A0A835M5W2_9MAGN</name>
<dbReference type="InterPro" id="IPR007941">
    <property type="entry name" value="DUF726"/>
</dbReference>
<keyword evidence="4" id="KW-1133">Transmembrane helix</keyword>
<keyword evidence="5" id="KW-0472">Membrane</keyword>
<comment type="caution">
    <text evidence="6">The sequence shown here is derived from an EMBL/GenBank/DDBJ whole genome shotgun (WGS) entry which is preliminary data.</text>
</comment>
<dbReference type="GO" id="GO:0016020">
    <property type="term" value="C:membrane"/>
    <property type="evidence" value="ECO:0007669"/>
    <property type="project" value="UniProtKB-SubCell"/>
</dbReference>
<comment type="subcellular location">
    <subcellularLocation>
        <location evidence="1">Membrane</location>
        <topology evidence="1">Multi-pass membrane protein</topology>
    </subcellularLocation>
</comment>
<dbReference type="Gene3D" id="3.40.50.1820">
    <property type="entry name" value="alpha/beta hydrolase"/>
    <property type="match status" value="1"/>
</dbReference>
<evidence type="ECO:0000256" key="4">
    <source>
        <dbReference type="ARBA" id="ARBA00022989"/>
    </source>
</evidence>
<reference evidence="6 7" key="1">
    <citation type="submission" date="2020-10" db="EMBL/GenBank/DDBJ databases">
        <title>The Coptis chinensis genome and diversification of protoberbering-type alkaloids.</title>
        <authorList>
            <person name="Wang B."/>
            <person name="Shu S."/>
            <person name="Song C."/>
            <person name="Liu Y."/>
        </authorList>
    </citation>
    <scope>NUCLEOTIDE SEQUENCE [LARGE SCALE GENOMIC DNA]</scope>
    <source>
        <strain evidence="6">HL-2020</strain>
        <tissue evidence="6">Leaf</tissue>
    </source>
</reference>
<organism evidence="6 7">
    <name type="scientific">Coptis chinensis</name>
    <dbReference type="NCBI Taxonomy" id="261450"/>
    <lineage>
        <taxon>Eukaryota</taxon>
        <taxon>Viridiplantae</taxon>
        <taxon>Streptophyta</taxon>
        <taxon>Embryophyta</taxon>
        <taxon>Tracheophyta</taxon>
        <taxon>Spermatophyta</taxon>
        <taxon>Magnoliopsida</taxon>
        <taxon>Ranunculales</taxon>
        <taxon>Ranunculaceae</taxon>
        <taxon>Coptidoideae</taxon>
        <taxon>Coptis</taxon>
    </lineage>
</organism>
<dbReference type="InterPro" id="IPR029058">
    <property type="entry name" value="AB_hydrolase_fold"/>
</dbReference>
<evidence type="ECO:0000313" key="6">
    <source>
        <dbReference type="EMBL" id="KAF9620828.1"/>
    </source>
</evidence>
<dbReference type="Proteomes" id="UP000631114">
    <property type="component" value="Unassembled WGS sequence"/>
</dbReference>
<evidence type="ECO:0008006" key="8">
    <source>
        <dbReference type="Google" id="ProtNLM"/>
    </source>
</evidence>
<evidence type="ECO:0000256" key="1">
    <source>
        <dbReference type="ARBA" id="ARBA00004141"/>
    </source>
</evidence>
<proteinExistence type="inferred from homology"/>
<evidence type="ECO:0000313" key="7">
    <source>
        <dbReference type="Proteomes" id="UP000631114"/>
    </source>
</evidence>
<comment type="similarity">
    <text evidence="2">Belongs to the TMCO4 family.</text>
</comment>
<dbReference type="SUPFAM" id="SSF53474">
    <property type="entry name" value="alpha/beta-Hydrolases"/>
    <property type="match status" value="1"/>
</dbReference>
<gene>
    <name evidence="6" type="ORF">IFM89_014765</name>
</gene>
<evidence type="ECO:0000256" key="2">
    <source>
        <dbReference type="ARBA" id="ARBA00009824"/>
    </source>
</evidence>
<accession>A0A835M5W2</accession>
<protein>
    <recommendedName>
        <fullName evidence="8">Transmembrane and coiled-coil domain-containing protein 4</fullName>
    </recommendedName>
</protein>
<dbReference type="OrthoDB" id="277931at2759"/>
<evidence type="ECO:0000256" key="5">
    <source>
        <dbReference type="ARBA" id="ARBA00023136"/>
    </source>
</evidence>